<dbReference type="Proteomes" id="UP000653156">
    <property type="component" value="Chromosome"/>
</dbReference>
<evidence type="ECO:0000259" key="2">
    <source>
        <dbReference type="Pfam" id="PF00892"/>
    </source>
</evidence>
<proteinExistence type="predicted"/>
<dbReference type="InterPro" id="IPR037185">
    <property type="entry name" value="EmrE-like"/>
</dbReference>
<feature type="transmembrane region" description="Helical" evidence="1">
    <location>
        <begin position="214"/>
        <end position="233"/>
    </location>
</feature>
<dbReference type="PANTHER" id="PTHR22911:SF79">
    <property type="entry name" value="MOBA-LIKE NTP TRANSFERASE DOMAIN-CONTAINING PROTEIN"/>
    <property type="match status" value="1"/>
</dbReference>
<feature type="transmembrane region" description="Helical" evidence="1">
    <location>
        <begin position="270"/>
        <end position="289"/>
    </location>
</feature>
<dbReference type="RefSeq" id="WP_230339713.1">
    <property type="nucleotide sequence ID" value="NZ_CP069798.1"/>
</dbReference>
<organism evidence="3 4">
    <name type="scientific">Paralysiella testudinis</name>
    <dbReference type="NCBI Taxonomy" id="2809020"/>
    <lineage>
        <taxon>Bacteria</taxon>
        <taxon>Pseudomonadati</taxon>
        <taxon>Pseudomonadota</taxon>
        <taxon>Betaproteobacteria</taxon>
        <taxon>Neisseriales</taxon>
        <taxon>Neisseriaceae</taxon>
        <taxon>Paralysiella</taxon>
    </lineage>
</organism>
<dbReference type="SUPFAM" id="SSF103481">
    <property type="entry name" value="Multidrug resistance efflux transporter EmrE"/>
    <property type="match status" value="2"/>
</dbReference>
<sequence length="298" mass="31727">MSPRFIGILQIIGAAVCWGTLGLIGTRLHQLHFTSSQVAAVRIVGALAVLLLLLPLFWPYLRNLHWRRLPFLALQSMLGMLGMSWFYFAAVTHAGSAVAVALLYTAPVWSLILARLILGEGIRPVQALLTVLAATGVALTMAGGISAQPVGLLFGLLSGLCYALYGVLGKRAMQGNPPMLVLFTSIAFSALVLLATALPYDAAALLWQMPNKSVWLYALALVLTGTLLPYFLFIKGLEKMPAAQASVFTIIEPLTAVLLATLWLGEHIGVLQALGIALIVAAAAANAVLRPAPKRMPL</sequence>
<feature type="transmembrane region" description="Helical" evidence="1">
    <location>
        <begin position="94"/>
        <end position="118"/>
    </location>
</feature>
<evidence type="ECO:0000313" key="3">
    <source>
        <dbReference type="EMBL" id="QRQ82430.1"/>
    </source>
</evidence>
<feature type="domain" description="EamA" evidence="2">
    <location>
        <begin position="6"/>
        <end position="141"/>
    </location>
</feature>
<feature type="transmembrane region" description="Helical" evidence="1">
    <location>
        <begin position="69"/>
        <end position="88"/>
    </location>
</feature>
<feature type="transmembrane region" description="Helical" evidence="1">
    <location>
        <begin position="125"/>
        <end position="145"/>
    </location>
</feature>
<keyword evidence="1" id="KW-0812">Transmembrane</keyword>
<protein>
    <submittedName>
        <fullName evidence="3">EamA family transporter</fullName>
    </submittedName>
</protein>
<dbReference type="PANTHER" id="PTHR22911">
    <property type="entry name" value="ACYL-MALONYL CONDENSING ENZYME-RELATED"/>
    <property type="match status" value="1"/>
</dbReference>
<dbReference type="EMBL" id="CP069798">
    <property type="protein sequence ID" value="QRQ82430.1"/>
    <property type="molecule type" value="Genomic_DNA"/>
</dbReference>
<feature type="transmembrane region" description="Helical" evidence="1">
    <location>
        <begin position="245"/>
        <end position="264"/>
    </location>
</feature>
<dbReference type="InterPro" id="IPR000620">
    <property type="entry name" value="EamA_dom"/>
</dbReference>
<keyword evidence="1" id="KW-0472">Membrane</keyword>
<accession>A0A892ZIX6</accession>
<dbReference type="KEGG" id="ptes:JQU52_03205"/>
<feature type="transmembrane region" description="Helical" evidence="1">
    <location>
        <begin position="38"/>
        <end position="57"/>
    </location>
</feature>
<dbReference type="AlphaFoldDB" id="A0A892ZIX6"/>
<evidence type="ECO:0000313" key="4">
    <source>
        <dbReference type="Proteomes" id="UP000653156"/>
    </source>
</evidence>
<keyword evidence="1" id="KW-1133">Transmembrane helix</keyword>
<dbReference type="GO" id="GO:0016020">
    <property type="term" value="C:membrane"/>
    <property type="evidence" value="ECO:0007669"/>
    <property type="project" value="InterPro"/>
</dbReference>
<dbReference type="Gene3D" id="1.10.3730.20">
    <property type="match status" value="1"/>
</dbReference>
<reference evidence="3" key="1">
    <citation type="submission" date="2021-02" db="EMBL/GenBank/DDBJ databases">
        <title>Neisseriaceae sp. 26B isolated from the cloaca of a Common Toad-headed Turtle (Mesoclemmys nasuta).</title>
        <authorList>
            <person name="Spergser J."/>
            <person name="Busse H.-J."/>
        </authorList>
    </citation>
    <scope>NUCLEOTIDE SEQUENCE</scope>
    <source>
        <strain evidence="3">26B</strain>
    </source>
</reference>
<keyword evidence="4" id="KW-1185">Reference proteome</keyword>
<dbReference type="Pfam" id="PF00892">
    <property type="entry name" value="EamA"/>
    <property type="match status" value="2"/>
</dbReference>
<feature type="transmembrane region" description="Helical" evidence="1">
    <location>
        <begin position="180"/>
        <end position="202"/>
    </location>
</feature>
<gene>
    <name evidence="3" type="ORF">JQU52_03205</name>
</gene>
<name>A0A892ZIX6_9NEIS</name>
<evidence type="ECO:0000256" key="1">
    <source>
        <dbReference type="SAM" id="Phobius"/>
    </source>
</evidence>
<feature type="domain" description="EamA" evidence="2">
    <location>
        <begin position="151"/>
        <end position="284"/>
    </location>
</feature>
<feature type="transmembrane region" description="Helical" evidence="1">
    <location>
        <begin position="151"/>
        <end position="168"/>
    </location>
</feature>